<accession>A0A2C9VES3</accession>
<dbReference type="STRING" id="3983.A0A2C9VES3"/>
<evidence type="ECO:0000259" key="1">
    <source>
        <dbReference type="Pfam" id="PF07714"/>
    </source>
</evidence>
<organism evidence="2">
    <name type="scientific">Manihot esculenta</name>
    <name type="common">Cassava</name>
    <name type="synonym">Jatropha manihot</name>
    <dbReference type="NCBI Taxonomy" id="3983"/>
    <lineage>
        <taxon>Eukaryota</taxon>
        <taxon>Viridiplantae</taxon>
        <taxon>Streptophyta</taxon>
        <taxon>Embryophyta</taxon>
        <taxon>Tracheophyta</taxon>
        <taxon>Spermatophyta</taxon>
        <taxon>Magnoliopsida</taxon>
        <taxon>eudicotyledons</taxon>
        <taxon>Gunneridae</taxon>
        <taxon>Pentapetalae</taxon>
        <taxon>rosids</taxon>
        <taxon>fabids</taxon>
        <taxon>Malpighiales</taxon>
        <taxon>Euphorbiaceae</taxon>
        <taxon>Crotonoideae</taxon>
        <taxon>Manihoteae</taxon>
        <taxon>Manihot</taxon>
    </lineage>
</organism>
<reference evidence="2" key="1">
    <citation type="submission" date="2016-02" db="EMBL/GenBank/DDBJ databases">
        <title>WGS assembly of Manihot esculenta.</title>
        <authorList>
            <person name="Bredeson J.V."/>
            <person name="Prochnik S.E."/>
            <person name="Lyons J.B."/>
            <person name="Schmutz J."/>
            <person name="Grimwood J."/>
            <person name="Vrebalov J."/>
            <person name="Bart R.S."/>
            <person name="Amuge T."/>
            <person name="Ferguson M.E."/>
            <person name="Green R."/>
            <person name="Putnam N."/>
            <person name="Stites J."/>
            <person name="Rounsley S."/>
            <person name="Rokhsar D.S."/>
        </authorList>
    </citation>
    <scope>NUCLEOTIDE SEQUENCE [LARGE SCALE GENOMIC DNA]</scope>
    <source>
        <tissue evidence="2">Leaf</tissue>
    </source>
</reference>
<evidence type="ECO:0000313" key="2">
    <source>
        <dbReference type="EMBL" id="OAY43722.1"/>
    </source>
</evidence>
<gene>
    <name evidence="2" type="ORF">MANES_08G092500</name>
</gene>
<dbReference type="GO" id="GO:0004672">
    <property type="term" value="F:protein kinase activity"/>
    <property type="evidence" value="ECO:0007669"/>
    <property type="project" value="InterPro"/>
</dbReference>
<dbReference type="PANTHER" id="PTHR44329">
    <property type="entry name" value="SERINE/THREONINE-PROTEIN KINASE TNNI3K-RELATED"/>
    <property type="match status" value="1"/>
</dbReference>
<dbReference type="AlphaFoldDB" id="A0A2C9VES3"/>
<dbReference type="InterPro" id="IPR011009">
    <property type="entry name" value="Kinase-like_dom_sf"/>
</dbReference>
<name>A0A2C9VES3_MANES</name>
<dbReference type="SUPFAM" id="SSF56112">
    <property type="entry name" value="Protein kinase-like (PK-like)"/>
    <property type="match status" value="1"/>
</dbReference>
<dbReference type="EMBL" id="CM004394">
    <property type="protein sequence ID" value="OAY43722.1"/>
    <property type="molecule type" value="Genomic_DNA"/>
</dbReference>
<sequence length="162" mass="18426">MSSSHTLVSHYWLDSAISPPLITSIGRRLLILKTCDLLKVDVYSFGIVLWDSSQKCFIFQNMTAVQAAFAVVNKSVRLVIPHDCLPALGEIMSRCWDANPDVRPPFVEVVKMLVSAETEIMNNVRKARFRCCMTMPMTLDWFPGEKKHNNNPKLSQEKINIQ</sequence>
<protein>
    <recommendedName>
        <fullName evidence="1">Serine-threonine/tyrosine-protein kinase catalytic domain-containing protein</fullName>
    </recommendedName>
</protein>
<feature type="domain" description="Serine-threonine/tyrosine-protein kinase catalytic" evidence="1">
    <location>
        <begin position="39"/>
        <end position="113"/>
    </location>
</feature>
<proteinExistence type="predicted"/>
<dbReference type="InterPro" id="IPR001245">
    <property type="entry name" value="Ser-Thr/Tyr_kinase_cat_dom"/>
</dbReference>
<dbReference type="Gene3D" id="1.10.510.10">
    <property type="entry name" value="Transferase(Phosphotransferase) domain 1"/>
    <property type="match status" value="1"/>
</dbReference>
<dbReference type="Pfam" id="PF07714">
    <property type="entry name" value="PK_Tyr_Ser-Thr"/>
    <property type="match status" value="1"/>
</dbReference>
<dbReference type="PANTHER" id="PTHR44329:SF261">
    <property type="entry name" value="ZINC FINGER CONTAINING PROTEIN KINASE-RELATED"/>
    <property type="match status" value="1"/>
</dbReference>
<dbReference type="InterPro" id="IPR051681">
    <property type="entry name" value="Ser/Thr_Kinases-Pseudokinases"/>
</dbReference>